<gene>
    <name evidence="1" type="ORF">K3G42_012939</name>
</gene>
<dbReference type="EMBL" id="CM037616">
    <property type="protein sequence ID" value="KAH7991819.1"/>
    <property type="molecule type" value="Genomic_DNA"/>
</dbReference>
<organism evidence="1 2">
    <name type="scientific">Sphaerodactylus townsendi</name>
    <dbReference type="NCBI Taxonomy" id="933632"/>
    <lineage>
        <taxon>Eukaryota</taxon>
        <taxon>Metazoa</taxon>
        <taxon>Chordata</taxon>
        <taxon>Craniata</taxon>
        <taxon>Vertebrata</taxon>
        <taxon>Euteleostomi</taxon>
        <taxon>Lepidosauria</taxon>
        <taxon>Squamata</taxon>
        <taxon>Bifurcata</taxon>
        <taxon>Gekkota</taxon>
        <taxon>Sphaerodactylidae</taxon>
        <taxon>Sphaerodactylus</taxon>
    </lineage>
</organism>
<evidence type="ECO:0000313" key="2">
    <source>
        <dbReference type="Proteomes" id="UP000827872"/>
    </source>
</evidence>
<name>A0ACB8EGZ9_9SAUR</name>
<proteinExistence type="predicted"/>
<evidence type="ECO:0000313" key="1">
    <source>
        <dbReference type="EMBL" id="KAH7991819.1"/>
    </source>
</evidence>
<protein>
    <submittedName>
        <fullName evidence="1">Uncharacterized protein</fullName>
    </submittedName>
</protein>
<sequence>MRNTLATSRGMGVAGRFGAGRGKWRHDRDEKLNGTVMRDDSIIDNLNQYGCTTPEILHYCNQTYESERTNFLNETHLVLTTVTCCTSFSCNNKVPY</sequence>
<accession>A0ACB8EGZ9</accession>
<reference evidence="1" key="1">
    <citation type="submission" date="2021-08" db="EMBL/GenBank/DDBJ databases">
        <title>The first chromosome-level gecko genome reveals the dynamic sex chromosomes of Neotropical dwarf geckos (Sphaerodactylidae: Sphaerodactylus).</title>
        <authorList>
            <person name="Pinto B.J."/>
            <person name="Keating S.E."/>
            <person name="Gamble T."/>
        </authorList>
    </citation>
    <scope>NUCLEOTIDE SEQUENCE</scope>
    <source>
        <strain evidence="1">TG3544</strain>
    </source>
</reference>
<keyword evidence="2" id="KW-1185">Reference proteome</keyword>
<dbReference type="Proteomes" id="UP000827872">
    <property type="component" value="Linkage Group LG03"/>
</dbReference>
<comment type="caution">
    <text evidence="1">The sequence shown here is derived from an EMBL/GenBank/DDBJ whole genome shotgun (WGS) entry which is preliminary data.</text>
</comment>